<name>A0A926KTG5_9BACL</name>
<dbReference type="PROSITE" id="PS52050">
    <property type="entry name" value="WYL"/>
    <property type="match status" value="1"/>
</dbReference>
<keyword evidence="1" id="KW-0805">Transcription regulation</keyword>
<dbReference type="PROSITE" id="PS51000">
    <property type="entry name" value="HTH_DEOR_2"/>
    <property type="match status" value="1"/>
</dbReference>
<dbReference type="EMBL" id="JACVVD010000010">
    <property type="protein sequence ID" value="MBD0383197.1"/>
    <property type="molecule type" value="Genomic_DNA"/>
</dbReference>
<feature type="domain" description="HTH deoR-type" evidence="3">
    <location>
        <begin position="2"/>
        <end position="57"/>
    </location>
</feature>
<dbReference type="InterPro" id="IPR057727">
    <property type="entry name" value="WCX_dom"/>
</dbReference>
<dbReference type="PANTHER" id="PTHR34580">
    <property type="match status" value="1"/>
</dbReference>
<evidence type="ECO:0000313" key="5">
    <source>
        <dbReference type="Proteomes" id="UP000650466"/>
    </source>
</evidence>
<evidence type="ECO:0000313" key="4">
    <source>
        <dbReference type="EMBL" id="MBD0383197.1"/>
    </source>
</evidence>
<dbReference type="Pfam" id="PF13280">
    <property type="entry name" value="WYL"/>
    <property type="match status" value="1"/>
</dbReference>
<dbReference type="SUPFAM" id="SSF46785">
    <property type="entry name" value="Winged helix' DNA-binding domain"/>
    <property type="match status" value="1"/>
</dbReference>
<dbReference type="InterPro" id="IPR051534">
    <property type="entry name" value="CBASS_pafABC_assoc_protein"/>
</dbReference>
<dbReference type="Proteomes" id="UP000650466">
    <property type="component" value="Unassembled WGS sequence"/>
</dbReference>
<dbReference type="GO" id="GO:0003700">
    <property type="term" value="F:DNA-binding transcription factor activity"/>
    <property type="evidence" value="ECO:0007669"/>
    <property type="project" value="InterPro"/>
</dbReference>
<evidence type="ECO:0000256" key="2">
    <source>
        <dbReference type="ARBA" id="ARBA00023163"/>
    </source>
</evidence>
<dbReference type="Pfam" id="PF08279">
    <property type="entry name" value="HTH_11"/>
    <property type="match status" value="1"/>
</dbReference>
<evidence type="ECO:0000256" key="1">
    <source>
        <dbReference type="ARBA" id="ARBA00023015"/>
    </source>
</evidence>
<dbReference type="AlphaFoldDB" id="A0A926KTG5"/>
<organism evidence="4 5">
    <name type="scientific">Paenibacillus sedimenti</name>
    <dbReference type="NCBI Taxonomy" id="2770274"/>
    <lineage>
        <taxon>Bacteria</taxon>
        <taxon>Bacillati</taxon>
        <taxon>Bacillota</taxon>
        <taxon>Bacilli</taxon>
        <taxon>Bacillales</taxon>
        <taxon>Paenibacillaceae</taxon>
        <taxon>Paenibacillus</taxon>
    </lineage>
</organism>
<protein>
    <submittedName>
        <fullName evidence="4">YafY family transcriptional regulator</fullName>
    </submittedName>
</protein>
<proteinExistence type="predicted"/>
<gene>
    <name evidence="4" type="ORF">ICC18_24110</name>
</gene>
<dbReference type="InterPro" id="IPR028349">
    <property type="entry name" value="PafC-like"/>
</dbReference>
<dbReference type="RefSeq" id="WP_188176986.1">
    <property type="nucleotide sequence ID" value="NZ_JACVVD010000010.1"/>
</dbReference>
<dbReference type="Gene3D" id="1.10.10.10">
    <property type="entry name" value="Winged helix-like DNA-binding domain superfamily/Winged helix DNA-binding domain"/>
    <property type="match status" value="1"/>
</dbReference>
<keyword evidence="2" id="KW-0804">Transcription</keyword>
<evidence type="ECO:0000259" key="3">
    <source>
        <dbReference type="PROSITE" id="PS51000"/>
    </source>
</evidence>
<dbReference type="PANTHER" id="PTHR34580:SF1">
    <property type="entry name" value="PROTEIN PAFC"/>
    <property type="match status" value="1"/>
</dbReference>
<keyword evidence="5" id="KW-1185">Reference proteome</keyword>
<dbReference type="InterPro" id="IPR036390">
    <property type="entry name" value="WH_DNA-bd_sf"/>
</dbReference>
<comment type="caution">
    <text evidence="4">The sequence shown here is derived from an EMBL/GenBank/DDBJ whole genome shotgun (WGS) entry which is preliminary data.</text>
</comment>
<accession>A0A926KTG5</accession>
<dbReference type="InterPro" id="IPR036388">
    <property type="entry name" value="WH-like_DNA-bd_sf"/>
</dbReference>
<reference evidence="4" key="1">
    <citation type="submission" date="2020-09" db="EMBL/GenBank/DDBJ databases">
        <title>Draft Genome Sequence of Paenibacillus sp. WST5.</title>
        <authorList>
            <person name="Bao Z."/>
        </authorList>
    </citation>
    <scope>NUCLEOTIDE SEQUENCE</scope>
    <source>
        <strain evidence="4">WST5</strain>
    </source>
</reference>
<sequence length="303" mass="34748">MKLERLISITYALLNHEVLSASELAEKYQVSQRTIYRDIEAICAAGIPVVSYQGVNGGYGIIKEYKMDKSLLGSNDIESLITLLHSTATVFKDDKTTETIHRLQTIQSDTNSPSLTMDLGSWRANNDDLYTLRSAISSRHVVRFDYMNGKDERSLRTVEPVSLLFKYYAWFLHGYCRARQDYRMFKLSRMTGLTALPEIFYRHHTTPPSDLSVANNGQRKMDDAVLHFTTGSMARALDYFYAEDKRFNEDGSLTIRVINPSDEDWLVTSILSFGEDVEVLEPPTLRQLIQNKIAKMLKRYEEV</sequence>
<dbReference type="Pfam" id="PF25583">
    <property type="entry name" value="WCX"/>
    <property type="match status" value="1"/>
</dbReference>
<dbReference type="InterPro" id="IPR026881">
    <property type="entry name" value="WYL_dom"/>
</dbReference>
<dbReference type="InterPro" id="IPR013196">
    <property type="entry name" value="HTH_11"/>
</dbReference>
<dbReference type="PIRSF" id="PIRSF016838">
    <property type="entry name" value="PafC"/>
    <property type="match status" value="1"/>
</dbReference>
<dbReference type="InterPro" id="IPR001034">
    <property type="entry name" value="DeoR_HTH"/>
</dbReference>